<accession>A0A1M5R8P0</accession>
<evidence type="ECO:0000256" key="1">
    <source>
        <dbReference type="ARBA" id="ARBA00004196"/>
    </source>
</evidence>
<evidence type="ECO:0000259" key="4">
    <source>
        <dbReference type="Pfam" id="PF25954"/>
    </source>
</evidence>
<proteinExistence type="predicted"/>
<organism evidence="5 6">
    <name type="scientific">Marisediminitalea aggregata</name>
    <dbReference type="NCBI Taxonomy" id="634436"/>
    <lineage>
        <taxon>Bacteria</taxon>
        <taxon>Pseudomonadati</taxon>
        <taxon>Pseudomonadota</taxon>
        <taxon>Gammaproteobacteria</taxon>
        <taxon>Alteromonadales</taxon>
        <taxon>Alteromonadaceae</taxon>
        <taxon>Marisediminitalea</taxon>
    </lineage>
</organism>
<dbReference type="Gene3D" id="2.40.30.170">
    <property type="match status" value="1"/>
</dbReference>
<feature type="domain" description="CusB-like beta-barrel" evidence="4">
    <location>
        <begin position="239"/>
        <end position="316"/>
    </location>
</feature>
<dbReference type="EMBL" id="FQWD01000007">
    <property type="protein sequence ID" value="SHH22722.1"/>
    <property type="molecule type" value="Genomic_DNA"/>
</dbReference>
<reference evidence="6" key="1">
    <citation type="submission" date="2016-11" db="EMBL/GenBank/DDBJ databases">
        <authorList>
            <person name="Varghese N."/>
            <person name="Submissions S."/>
        </authorList>
    </citation>
    <scope>NUCLEOTIDE SEQUENCE [LARGE SCALE GENOMIC DNA]</scope>
    <source>
        <strain evidence="6">CGMCC 1.8995</strain>
    </source>
</reference>
<dbReference type="GO" id="GO:0030313">
    <property type="term" value="C:cell envelope"/>
    <property type="evidence" value="ECO:0007669"/>
    <property type="project" value="UniProtKB-SubCell"/>
</dbReference>
<sequence length="324" mass="35997">MIKRLIFAASMLCVTHAGNADSPPLILTGKLSSSNVQTVTAPRTDRWQIQLQWMIEEGSVVSPGDVIAVFDSGSVDTQLEQNEDNLATQQLSLKTEKMTLDQAVRDAEAALNIADLEVEKARIEASIQTNDISDYDKGQYKLALERALVEQFKAQQALQQKQSERTTSLEKAQIEITKLEETIEYQRYLLTRLQVKASISGVVSHMYHPWNNEKITAGTTLRAAMKVLEVQDTSGFNIDAWVHEIDADRIQVGQQASITLDAYPQTQFSAKVATIVSQPEKKSGWGDSAYYQLQLAFSALPQQKLLPGMSVRVVFPSEEIAHAN</sequence>
<protein>
    <submittedName>
        <fullName evidence="5">Barrel-sandwich domain of CusB or HlyD membrane-fusion</fullName>
    </submittedName>
</protein>
<evidence type="ECO:0000313" key="6">
    <source>
        <dbReference type="Proteomes" id="UP000184520"/>
    </source>
</evidence>
<dbReference type="InterPro" id="IPR050465">
    <property type="entry name" value="UPF0194_transport"/>
</dbReference>
<name>A0A1M5R8P0_9ALTE</name>
<keyword evidence="6" id="KW-1185">Reference proteome</keyword>
<dbReference type="RefSeq" id="WP_073325030.1">
    <property type="nucleotide sequence ID" value="NZ_FQWD01000007.1"/>
</dbReference>
<dbReference type="Pfam" id="PF25954">
    <property type="entry name" value="Beta-barrel_RND_2"/>
    <property type="match status" value="1"/>
</dbReference>
<feature type="signal peptide" evidence="3">
    <location>
        <begin position="1"/>
        <end position="19"/>
    </location>
</feature>
<dbReference type="AlphaFoldDB" id="A0A1M5R8P0"/>
<comment type="subcellular location">
    <subcellularLocation>
        <location evidence="1">Cell envelope</location>
    </subcellularLocation>
</comment>
<dbReference type="Proteomes" id="UP000184520">
    <property type="component" value="Unassembled WGS sequence"/>
</dbReference>
<gene>
    <name evidence="5" type="ORF">SAMN05216361_4089</name>
</gene>
<dbReference type="InterPro" id="IPR058792">
    <property type="entry name" value="Beta-barrel_RND_2"/>
</dbReference>
<keyword evidence="2" id="KW-0175">Coiled coil</keyword>
<dbReference type="PANTHER" id="PTHR32347:SF23">
    <property type="entry name" value="BLL5650 PROTEIN"/>
    <property type="match status" value="1"/>
</dbReference>
<evidence type="ECO:0000256" key="2">
    <source>
        <dbReference type="ARBA" id="ARBA00023054"/>
    </source>
</evidence>
<evidence type="ECO:0000256" key="3">
    <source>
        <dbReference type="SAM" id="SignalP"/>
    </source>
</evidence>
<dbReference type="PANTHER" id="PTHR32347">
    <property type="entry name" value="EFFLUX SYSTEM COMPONENT YKNX-RELATED"/>
    <property type="match status" value="1"/>
</dbReference>
<dbReference type="OrthoDB" id="9156101at2"/>
<evidence type="ECO:0000313" key="5">
    <source>
        <dbReference type="EMBL" id="SHH22722.1"/>
    </source>
</evidence>
<feature type="chain" id="PRO_5012906405" evidence="3">
    <location>
        <begin position="20"/>
        <end position="324"/>
    </location>
</feature>
<keyword evidence="3" id="KW-0732">Signal</keyword>
<dbReference type="STRING" id="634436.SAMN05216361_4089"/>